<evidence type="ECO:0000313" key="12">
    <source>
        <dbReference type="EMBL" id="QQO08693.1"/>
    </source>
</evidence>
<dbReference type="SFLD" id="SFLDG00002">
    <property type="entry name" value="C1.7:_P-type_atpase_like"/>
    <property type="match status" value="1"/>
</dbReference>
<dbReference type="SFLD" id="SFLDF00027">
    <property type="entry name" value="p-type_atpase"/>
    <property type="match status" value="1"/>
</dbReference>
<evidence type="ECO:0000256" key="4">
    <source>
        <dbReference type="ARBA" id="ARBA00022741"/>
    </source>
</evidence>
<feature type="transmembrane region" description="Helical" evidence="10">
    <location>
        <begin position="276"/>
        <end position="300"/>
    </location>
</feature>
<dbReference type="GO" id="GO:0016887">
    <property type="term" value="F:ATP hydrolysis activity"/>
    <property type="evidence" value="ECO:0007669"/>
    <property type="project" value="InterPro"/>
</dbReference>
<dbReference type="GO" id="GO:0005886">
    <property type="term" value="C:plasma membrane"/>
    <property type="evidence" value="ECO:0007669"/>
    <property type="project" value="TreeGrafter"/>
</dbReference>
<dbReference type="Pfam" id="PF13246">
    <property type="entry name" value="Cation_ATPase"/>
    <property type="match status" value="1"/>
</dbReference>
<feature type="transmembrane region" description="Helical" evidence="10">
    <location>
        <begin position="670"/>
        <end position="691"/>
    </location>
</feature>
<evidence type="ECO:0000256" key="2">
    <source>
        <dbReference type="ARBA" id="ARBA00022692"/>
    </source>
</evidence>
<dbReference type="Gene3D" id="2.70.150.10">
    <property type="entry name" value="Calcium-transporting ATPase, cytoplasmic transduction domain A"/>
    <property type="match status" value="1"/>
</dbReference>
<dbReference type="RefSeq" id="WP_215625999.1">
    <property type="nucleotide sequence ID" value="NZ_CP067089.2"/>
</dbReference>
<dbReference type="PANTHER" id="PTHR24093">
    <property type="entry name" value="CATION TRANSPORTING ATPASE"/>
    <property type="match status" value="1"/>
</dbReference>
<dbReference type="GO" id="GO:0005388">
    <property type="term" value="F:P-type calcium transporter activity"/>
    <property type="evidence" value="ECO:0007669"/>
    <property type="project" value="TreeGrafter"/>
</dbReference>
<evidence type="ECO:0000256" key="9">
    <source>
        <dbReference type="ARBA" id="ARBA00023136"/>
    </source>
</evidence>
<keyword evidence="8 10" id="KW-1133">Transmembrane helix</keyword>
<feature type="transmembrane region" description="Helical" evidence="10">
    <location>
        <begin position="697"/>
        <end position="716"/>
    </location>
</feature>
<evidence type="ECO:0000256" key="1">
    <source>
        <dbReference type="ARBA" id="ARBA00004141"/>
    </source>
</evidence>
<dbReference type="InterPro" id="IPR001757">
    <property type="entry name" value="P_typ_ATPase"/>
</dbReference>
<dbReference type="KEGG" id="bhc:JFL75_17450"/>
<keyword evidence="9 10" id="KW-0472">Membrane</keyword>
<feature type="transmembrane region" description="Helical" evidence="10">
    <location>
        <begin position="79"/>
        <end position="96"/>
    </location>
</feature>
<dbReference type="EMBL" id="CP067089">
    <property type="protein sequence ID" value="QQO08693.1"/>
    <property type="molecule type" value="Genomic_DNA"/>
</dbReference>
<evidence type="ECO:0000313" key="13">
    <source>
        <dbReference type="Proteomes" id="UP000595917"/>
    </source>
</evidence>
<reference evidence="12" key="1">
    <citation type="submission" date="2021-01" db="EMBL/GenBank/DDBJ databases">
        <title>Description of Breznakiella homolactica.</title>
        <authorList>
            <person name="Song Y."/>
            <person name="Brune A."/>
        </authorList>
    </citation>
    <scope>NUCLEOTIDE SEQUENCE</scope>
    <source>
        <strain evidence="12">RmG30</strain>
    </source>
</reference>
<dbReference type="InterPro" id="IPR023214">
    <property type="entry name" value="HAD_sf"/>
</dbReference>
<dbReference type="InterPro" id="IPR006068">
    <property type="entry name" value="ATPase_P-typ_cation-transptr_C"/>
</dbReference>
<feature type="transmembrane region" description="Helical" evidence="10">
    <location>
        <begin position="807"/>
        <end position="828"/>
    </location>
</feature>
<organism evidence="12 13">
    <name type="scientific">Breznakiella homolactica</name>
    <dbReference type="NCBI Taxonomy" id="2798577"/>
    <lineage>
        <taxon>Bacteria</taxon>
        <taxon>Pseudomonadati</taxon>
        <taxon>Spirochaetota</taxon>
        <taxon>Spirochaetia</taxon>
        <taxon>Spirochaetales</taxon>
        <taxon>Breznakiellaceae</taxon>
        <taxon>Breznakiella</taxon>
    </lineage>
</organism>
<dbReference type="Pfam" id="PF08282">
    <property type="entry name" value="Hydrolase_3"/>
    <property type="match status" value="1"/>
</dbReference>
<dbReference type="Pfam" id="PF00122">
    <property type="entry name" value="E1-E2_ATPase"/>
    <property type="match status" value="1"/>
</dbReference>
<dbReference type="AlphaFoldDB" id="A0A7T7XLY2"/>
<keyword evidence="13" id="KW-1185">Reference proteome</keyword>
<proteinExistence type="predicted"/>
<keyword evidence="4" id="KW-0547">Nucleotide-binding</keyword>
<dbReference type="SUPFAM" id="SSF81665">
    <property type="entry name" value="Calcium ATPase, transmembrane domain M"/>
    <property type="match status" value="1"/>
</dbReference>
<feature type="transmembrane region" description="Helical" evidence="10">
    <location>
        <begin position="737"/>
        <end position="761"/>
    </location>
</feature>
<name>A0A7T7XLY2_9SPIR</name>
<evidence type="ECO:0000256" key="3">
    <source>
        <dbReference type="ARBA" id="ARBA00022723"/>
    </source>
</evidence>
<gene>
    <name evidence="12" type="ORF">JFL75_17450</name>
</gene>
<keyword evidence="2 10" id="KW-0812">Transmembrane</keyword>
<evidence type="ECO:0000256" key="6">
    <source>
        <dbReference type="ARBA" id="ARBA00022842"/>
    </source>
</evidence>
<keyword evidence="6" id="KW-0460">Magnesium</keyword>
<sequence length="884" mass="95137">MNAYLERTAEILSVQKNSRNGLYTIAVTARKALFGPNKLNDIKKKTMAERIWEQIKNPMIVVLIAAAVLSGIFGRNIDMAAILAVVILNTALGIIMENKAERAIIGLQGLKDLYATVRRNGVEVRIKTEELVPGDIVLLETGDSVPADLRIFESENLTIEEASITGESIPSEKNSLAVSGHRGDAAQGEQSTMAYMGTSVVCGRGEGLVMATGMKTKIGKIAGILANSRTEKTPLQKNLASLGMVLSFAVLGICLFFFIVSILRNGGSFGGHTSEMFLTAVSLAVAAIPEGLVLVVTILLSMGMTRMSGRHTIVRSLSAAETLGCTQVICSDKTGTLTRNKMAVADHTGDTAFLAEAMALSADISAGPDGTLLGEPAELALAEFGISQGLEKQQMEMLEPQVMKLPSDAKRNMVSTIHGMLGTDGISPLFWRQYSRGSPGEIAERCTKIFLDGRIQPMTREVKEKILVDDKYMAGKSLRVFAAAYRDYSRLPADLSAESLERDLTFIGLAGLIDPVRPGVRDAVEKCRAAGIKTIMITGDHEDSAIAIAAELGILSPGQEVITGAELSGLSDKEFEERIQRIAVYVQVESEHKARIIRAWKKLGKITAMTGDGENDVPAMKYADIGIGMGIAGTDGVRSAADMILADDNVASILYAVEEGRRIYENIRKVVQFLLSANLGEVISICAAALAGMQLFAPVHILWLNLITDTFPAMALGMEKADPDSMKKSPRDPGESLFSGGIAFEIIYQGFTIAALTIVSFLTGLKISAITGMTMAFLTLSFCEIFHSISMKSRTASVFSIKNRSKYLFVSMAISTALTVSVIYIPGLSRNFQLTPLSSGSFLIALSLAAAIIPAVEIVKLFKRMNRYSPKRGICKPACNTLRR</sequence>
<dbReference type="InterPro" id="IPR044492">
    <property type="entry name" value="P_typ_ATPase_HD_dom"/>
</dbReference>
<dbReference type="PRINTS" id="PR00119">
    <property type="entry name" value="CATATPASE"/>
</dbReference>
<dbReference type="Gene3D" id="1.20.1110.10">
    <property type="entry name" value="Calcium-transporting ATPase, transmembrane domain"/>
    <property type="match status" value="3"/>
</dbReference>
<dbReference type="InterPro" id="IPR004014">
    <property type="entry name" value="ATPase_P-typ_cation-transptr_N"/>
</dbReference>
<keyword evidence="3" id="KW-0479">Metal-binding</keyword>
<dbReference type="SFLD" id="SFLDS00003">
    <property type="entry name" value="Haloacid_Dehalogenase"/>
    <property type="match status" value="1"/>
</dbReference>
<dbReference type="GO" id="GO:0005524">
    <property type="term" value="F:ATP binding"/>
    <property type="evidence" value="ECO:0007669"/>
    <property type="project" value="UniProtKB-KW"/>
</dbReference>
<dbReference type="SMART" id="SM00831">
    <property type="entry name" value="Cation_ATPase_N"/>
    <property type="match status" value="1"/>
</dbReference>
<evidence type="ECO:0000259" key="11">
    <source>
        <dbReference type="SMART" id="SM00831"/>
    </source>
</evidence>
<keyword evidence="5" id="KW-0067">ATP-binding</keyword>
<feature type="transmembrane region" description="Helical" evidence="10">
    <location>
        <begin position="840"/>
        <end position="862"/>
    </location>
</feature>
<dbReference type="SUPFAM" id="SSF81653">
    <property type="entry name" value="Calcium ATPase, transduction domain A"/>
    <property type="match status" value="1"/>
</dbReference>
<dbReference type="Gene3D" id="3.40.50.1000">
    <property type="entry name" value="HAD superfamily/HAD-like"/>
    <property type="match status" value="2"/>
</dbReference>
<dbReference type="InterPro" id="IPR018303">
    <property type="entry name" value="ATPase_P-typ_P_site"/>
</dbReference>
<dbReference type="InterPro" id="IPR059000">
    <property type="entry name" value="ATPase_P-type_domA"/>
</dbReference>
<dbReference type="Gene3D" id="3.40.1110.10">
    <property type="entry name" value="Calcium-transporting ATPase, cytoplasmic domain N"/>
    <property type="match status" value="1"/>
</dbReference>
<feature type="transmembrane region" description="Helical" evidence="10">
    <location>
        <begin position="239"/>
        <end position="264"/>
    </location>
</feature>
<evidence type="ECO:0000256" key="7">
    <source>
        <dbReference type="ARBA" id="ARBA00022967"/>
    </source>
</evidence>
<feature type="domain" description="Cation-transporting P-type ATPase N-terminal" evidence="11">
    <location>
        <begin position="2"/>
        <end position="75"/>
    </location>
</feature>
<dbReference type="Proteomes" id="UP000595917">
    <property type="component" value="Chromosome"/>
</dbReference>
<dbReference type="InterPro" id="IPR008250">
    <property type="entry name" value="ATPase_P-typ_transduc_dom_A_sf"/>
</dbReference>
<evidence type="ECO:0000256" key="8">
    <source>
        <dbReference type="ARBA" id="ARBA00022989"/>
    </source>
</evidence>
<feature type="transmembrane region" description="Helical" evidence="10">
    <location>
        <begin position="55"/>
        <end position="73"/>
    </location>
</feature>
<dbReference type="PANTHER" id="PTHR24093:SF506">
    <property type="entry name" value="CATION-TRANSPORTING ATPASE PMA1"/>
    <property type="match status" value="1"/>
</dbReference>
<evidence type="ECO:0000256" key="10">
    <source>
        <dbReference type="SAM" id="Phobius"/>
    </source>
</evidence>
<dbReference type="InterPro" id="IPR036412">
    <property type="entry name" value="HAD-like_sf"/>
</dbReference>
<protein>
    <submittedName>
        <fullName evidence="12">Cation-translocating P-type ATPase</fullName>
    </submittedName>
</protein>
<dbReference type="NCBIfam" id="TIGR01494">
    <property type="entry name" value="ATPase_P-type"/>
    <property type="match status" value="2"/>
</dbReference>
<keyword evidence="7" id="KW-1278">Translocase</keyword>
<dbReference type="FunFam" id="3.40.50.1000:FF:000001">
    <property type="entry name" value="Phospholipid-transporting ATPase IC"/>
    <property type="match status" value="1"/>
</dbReference>
<dbReference type="SUPFAM" id="SSF56784">
    <property type="entry name" value="HAD-like"/>
    <property type="match status" value="1"/>
</dbReference>
<dbReference type="InterPro" id="IPR023299">
    <property type="entry name" value="ATPase_P-typ_cyto_dom_N"/>
</dbReference>
<evidence type="ECO:0000256" key="5">
    <source>
        <dbReference type="ARBA" id="ARBA00022840"/>
    </source>
</evidence>
<dbReference type="PROSITE" id="PS00154">
    <property type="entry name" value="ATPASE_E1_E2"/>
    <property type="match status" value="1"/>
</dbReference>
<feature type="transmembrane region" description="Helical" evidence="10">
    <location>
        <begin position="767"/>
        <end position="786"/>
    </location>
</feature>
<dbReference type="InterPro" id="IPR023298">
    <property type="entry name" value="ATPase_P-typ_TM_dom_sf"/>
</dbReference>
<dbReference type="Pfam" id="PF00689">
    <property type="entry name" value="Cation_ATPase_C"/>
    <property type="match status" value="1"/>
</dbReference>
<dbReference type="Pfam" id="PF00690">
    <property type="entry name" value="Cation_ATPase_N"/>
    <property type="match status" value="1"/>
</dbReference>
<accession>A0A7T7XLY2</accession>
<dbReference type="GO" id="GO:0046872">
    <property type="term" value="F:metal ion binding"/>
    <property type="evidence" value="ECO:0007669"/>
    <property type="project" value="UniProtKB-KW"/>
</dbReference>
<comment type="subcellular location">
    <subcellularLocation>
        <location evidence="1">Membrane</location>
        <topology evidence="1">Multi-pass membrane protein</topology>
    </subcellularLocation>
</comment>